<dbReference type="Pfam" id="PF02316">
    <property type="entry name" value="HTH_Tnp_Mu_1"/>
    <property type="match status" value="1"/>
</dbReference>
<feature type="domain" description="HTH Mu-type" evidence="1">
    <location>
        <begin position="1"/>
        <end position="68"/>
    </location>
</feature>
<organism evidence="2 3">
    <name type="scientific">Muribacter muris</name>
    <dbReference type="NCBI Taxonomy" id="67855"/>
    <lineage>
        <taxon>Bacteria</taxon>
        <taxon>Pseudomonadati</taxon>
        <taxon>Pseudomonadota</taxon>
        <taxon>Gammaproteobacteria</taxon>
        <taxon>Pasteurellales</taxon>
        <taxon>Pasteurellaceae</taxon>
        <taxon>Muribacter</taxon>
    </lineage>
</organism>
<evidence type="ECO:0000313" key="3">
    <source>
        <dbReference type="Proteomes" id="UP000297396"/>
    </source>
</evidence>
<keyword evidence="2" id="KW-0238">DNA-binding</keyword>
<accession>A0A4Y9K4P9</accession>
<dbReference type="GO" id="GO:0003677">
    <property type="term" value="F:DNA binding"/>
    <property type="evidence" value="ECO:0007669"/>
    <property type="project" value="UniProtKB-KW"/>
</dbReference>
<dbReference type="InterPro" id="IPR003314">
    <property type="entry name" value="Mu-type_HTH"/>
</dbReference>
<dbReference type="PROSITE" id="PS51702">
    <property type="entry name" value="HTH_MU"/>
    <property type="match status" value="1"/>
</dbReference>
<dbReference type="Gene3D" id="1.10.10.10">
    <property type="entry name" value="Winged helix-like DNA-binding domain superfamily/Winged helix DNA-binding domain"/>
    <property type="match status" value="1"/>
</dbReference>
<dbReference type="AlphaFoldDB" id="A0A4Y9K4P9"/>
<reference evidence="2 3" key="1">
    <citation type="submission" date="2019-03" db="EMBL/GenBank/DDBJ databases">
        <title>Diversity of the mouse oral microbiome.</title>
        <authorList>
            <person name="Joseph S."/>
            <person name="Aduse-Opoku J."/>
            <person name="Curtis M."/>
            <person name="Wade W."/>
            <person name="Hashim A."/>
        </authorList>
    </citation>
    <scope>NUCLEOTIDE SEQUENCE [LARGE SCALE GENOMIC DNA]</scope>
    <source>
        <strain evidence="2 3">WT12</strain>
    </source>
</reference>
<evidence type="ECO:0000313" key="2">
    <source>
        <dbReference type="EMBL" id="TFV12109.1"/>
    </source>
</evidence>
<comment type="caution">
    <text evidence="2">The sequence shown here is derived from an EMBL/GenBank/DDBJ whole genome shotgun (WGS) entry which is preliminary data.</text>
</comment>
<dbReference type="InterPro" id="IPR009061">
    <property type="entry name" value="DNA-bd_dom_put_sf"/>
</dbReference>
<dbReference type="SUPFAM" id="SSF46955">
    <property type="entry name" value="Putative DNA-binding domain"/>
    <property type="match status" value="1"/>
</dbReference>
<gene>
    <name evidence="2" type="ORF">E4T80_02415</name>
</gene>
<dbReference type="Proteomes" id="UP000297396">
    <property type="component" value="Unassembled WGS sequence"/>
</dbReference>
<name>A0A4Y9K4P9_9PAST</name>
<dbReference type="OrthoDB" id="5676324at2"/>
<dbReference type="InterPro" id="IPR036388">
    <property type="entry name" value="WH-like_DNA-bd_sf"/>
</dbReference>
<proteinExistence type="predicted"/>
<protein>
    <submittedName>
        <fullName evidence="2">DNA-binding protein</fullName>
    </submittedName>
</protein>
<dbReference type="RefSeq" id="WP_135054621.1">
    <property type="nucleotide sequence ID" value="NZ_JADGLC010000004.1"/>
</dbReference>
<sequence length="174" mass="19584">MKEWVLVKDLVGVGGLAGTPQGVAQRAKKENWQRRRVAGVKGNVFEYYVGDMPESVRQALGFTAVHFSEPPHDYVIHTRSGGELGLDIKAGKMNRQELEQALRMIEQALGLMPAQSQPQKSEIDKLNNHEKDLIRYYRKSSDDGRIAIMNLAETMAGLNREKETLEPFEAYKVA</sequence>
<evidence type="ECO:0000259" key="1">
    <source>
        <dbReference type="PROSITE" id="PS51702"/>
    </source>
</evidence>
<dbReference type="EMBL" id="SPPA01000004">
    <property type="protein sequence ID" value="TFV12109.1"/>
    <property type="molecule type" value="Genomic_DNA"/>
</dbReference>